<protein>
    <submittedName>
        <fullName evidence="1">Uncharacterized protein</fullName>
    </submittedName>
</protein>
<proteinExistence type="predicted"/>
<reference evidence="1" key="2">
    <citation type="journal article" date="2015" name="Data Brief">
        <title>Shoot transcriptome of the giant reed, Arundo donax.</title>
        <authorList>
            <person name="Barrero R.A."/>
            <person name="Guerrero F.D."/>
            <person name="Moolhuijzen P."/>
            <person name="Goolsby J.A."/>
            <person name="Tidwell J."/>
            <person name="Bellgard S.E."/>
            <person name="Bellgard M.I."/>
        </authorList>
    </citation>
    <scope>NUCLEOTIDE SEQUENCE</scope>
    <source>
        <tissue evidence="1">Shoot tissue taken approximately 20 cm above the soil surface</tissue>
    </source>
</reference>
<accession>A0A0A8XZQ8</accession>
<reference evidence="1" key="1">
    <citation type="submission" date="2014-09" db="EMBL/GenBank/DDBJ databases">
        <authorList>
            <person name="Magalhaes I.L.F."/>
            <person name="Oliveira U."/>
            <person name="Santos F.R."/>
            <person name="Vidigal T.H.D.A."/>
            <person name="Brescovit A.D."/>
            <person name="Santos A.J."/>
        </authorList>
    </citation>
    <scope>NUCLEOTIDE SEQUENCE</scope>
    <source>
        <tissue evidence="1">Shoot tissue taken approximately 20 cm above the soil surface</tissue>
    </source>
</reference>
<sequence>MADKLDEFTIIRGHLGGRRFHHQDLSSFPSLRTRMWVGGCSSGTLHVQNSCSSEFSVRDLSFHTIQHRLLLMEAGFIAN</sequence>
<name>A0A0A8XZQ8_ARUDO</name>
<evidence type="ECO:0000313" key="1">
    <source>
        <dbReference type="EMBL" id="JAD18253.1"/>
    </source>
</evidence>
<dbReference type="EMBL" id="GBRH01279642">
    <property type="protein sequence ID" value="JAD18253.1"/>
    <property type="molecule type" value="Transcribed_RNA"/>
</dbReference>
<organism evidence="1">
    <name type="scientific">Arundo donax</name>
    <name type="common">Giant reed</name>
    <name type="synonym">Donax arundinaceus</name>
    <dbReference type="NCBI Taxonomy" id="35708"/>
    <lineage>
        <taxon>Eukaryota</taxon>
        <taxon>Viridiplantae</taxon>
        <taxon>Streptophyta</taxon>
        <taxon>Embryophyta</taxon>
        <taxon>Tracheophyta</taxon>
        <taxon>Spermatophyta</taxon>
        <taxon>Magnoliopsida</taxon>
        <taxon>Liliopsida</taxon>
        <taxon>Poales</taxon>
        <taxon>Poaceae</taxon>
        <taxon>PACMAD clade</taxon>
        <taxon>Arundinoideae</taxon>
        <taxon>Arundineae</taxon>
        <taxon>Arundo</taxon>
    </lineage>
</organism>
<dbReference type="AlphaFoldDB" id="A0A0A8XZQ8"/>